<organism evidence="3 4">
    <name type="scientific">Paraphaeosphaeria minitans</name>
    <dbReference type="NCBI Taxonomy" id="565426"/>
    <lineage>
        <taxon>Eukaryota</taxon>
        <taxon>Fungi</taxon>
        <taxon>Dikarya</taxon>
        <taxon>Ascomycota</taxon>
        <taxon>Pezizomycotina</taxon>
        <taxon>Dothideomycetes</taxon>
        <taxon>Pleosporomycetidae</taxon>
        <taxon>Pleosporales</taxon>
        <taxon>Massarineae</taxon>
        <taxon>Didymosphaeriaceae</taxon>
        <taxon>Paraphaeosphaeria</taxon>
    </lineage>
</organism>
<accession>A0A9P6GHX9</accession>
<evidence type="ECO:0000256" key="2">
    <source>
        <dbReference type="SAM" id="Phobius"/>
    </source>
</evidence>
<feature type="compositionally biased region" description="Low complexity" evidence="1">
    <location>
        <begin position="182"/>
        <end position="192"/>
    </location>
</feature>
<evidence type="ECO:0000313" key="4">
    <source>
        <dbReference type="Proteomes" id="UP000756921"/>
    </source>
</evidence>
<keyword evidence="4" id="KW-1185">Reference proteome</keyword>
<dbReference type="Proteomes" id="UP000756921">
    <property type="component" value="Unassembled WGS sequence"/>
</dbReference>
<feature type="transmembrane region" description="Helical" evidence="2">
    <location>
        <begin position="288"/>
        <end position="306"/>
    </location>
</feature>
<sequence>MDAAVAAGPLPKKRGRPRKVVSEDASAEPGVRQASMKRAVAEKKEAAAAPKKEAAAAPKKVAKRSKTTTTTTTTKTTAAAKATKTTNAATPSKTVSAPGAAAPTESASAHGTAEQGVETLRVAGQPTPVTPSTSRILEEVYKTNTVKPPPPPPASPSPTPAPQEILLPTGGAANVVIEQSLPPTATKTAIPANPTPKPTPTPTPTPTPAYTPPRPAPLLSRTTIPNPIPNPKTTTTTIPLPTHPLNPSQPATPRPKPISPAALEKAAIERDINEGRMPPKYRGAARRVTTIMVGIPVILVVGWDLYKRWDGGVRKKFGEGEVGRVK</sequence>
<feature type="compositionally biased region" description="Basic and acidic residues" evidence="1">
    <location>
        <begin position="39"/>
        <end position="54"/>
    </location>
</feature>
<keyword evidence="2" id="KW-0472">Membrane</keyword>
<proteinExistence type="predicted"/>
<evidence type="ECO:0000256" key="1">
    <source>
        <dbReference type="SAM" id="MobiDB-lite"/>
    </source>
</evidence>
<dbReference type="PRINTS" id="PR01217">
    <property type="entry name" value="PRICHEXTENSN"/>
</dbReference>
<feature type="compositionally biased region" description="Pro residues" evidence="1">
    <location>
        <begin position="193"/>
        <end position="210"/>
    </location>
</feature>
<dbReference type="OrthoDB" id="3784821at2759"/>
<name>A0A9P6GHX9_9PLEO</name>
<comment type="caution">
    <text evidence="3">The sequence shown here is derived from an EMBL/GenBank/DDBJ whole genome shotgun (WGS) entry which is preliminary data.</text>
</comment>
<feature type="compositionally biased region" description="Low complexity" evidence="1">
    <location>
        <begin position="235"/>
        <end position="246"/>
    </location>
</feature>
<feature type="region of interest" description="Disordered" evidence="1">
    <location>
        <begin position="181"/>
        <end position="210"/>
    </location>
</feature>
<dbReference type="EMBL" id="WJXW01000006">
    <property type="protein sequence ID" value="KAF9735496.1"/>
    <property type="molecule type" value="Genomic_DNA"/>
</dbReference>
<feature type="region of interest" description="Disordered" evidence="1">
    <location>
        <begin position="1"/>
        <end position="166"/>
    </location>
</feature>
<keyword evidence="2" id="KW-1133">Transmembrane helix</keyword>
<evidence type="ECO:0000313" key="3">
    <source>
        <dbReference type="EMBL" id="KAF9735496.1"/>
    </source>
</evidence>
<feature type="region of interest" description="Disordered" evidence="1">
    <location>
        <begin position="235"/>
        <end position="257"/>
    </location>
</feature>
<feature type="compositionally biased region" description="Pro residues" evidence="1">
    <location>
        <begin position="147"/>
        <end position="161"/>
    </location>
</feature>
<dbReference type="AlphaFoldDB" id="A0A9P6GHX9"/>
<reference evidence="3" key="1">
    <citation type="journal article" date="2020" name="Mol. Plant Microbe Interact.">
        <title>Genome Sequence of the Biocontrol Agent Coniothyrium minitans strain Conio (IMI 134523).</title>
        <authorList>
            <person name="Patel D."/>
            <person name="Shittu T.A."/>
            <person name="Baroncelli R."/>
            <person name="Muthumeenakshi S."/>
            <person name="Osborne T.H."/>
            <person name="Janganan T.K."/>
            <person name="Sreenivasaprasad S."/>
        </authorList>
    </citation>
    <scope>NUCLEOTIDE SEQUENCE</scope>
    <source>
        <strain evidence="3">Conio</strain>
    </source>
</reference>
<keyword evidence="2" id="KW-0812">Transmembrane</keyword>
<feature type="compositionally biased region" description="Low complexity" evidence="1">
    <location>
        <begin position="67"/>
        <end position="94"/>
    </location>
</feature>
<protein>
    <submittedName>
        <fullName evidence="3">Uncharacterized protein</fullName>
    </submittedName>
</protein>
<gene>
    <name evidence="3" type="ORF">PMIN01_06901</name>
</gene>